<evidence type="ECO:0000313" key="2">
    <source>
        <dbReference type="Proteomes" id="UP001359559"/>
    </source>
</evidence>
<dbReference type="EMBL" id="JAYKXN010000001">
    <property type="protein sequence ID" value="KAK7318902.1"/>
    <property type="molecule type" value="Genomic_DNA"/>
</dbReference>
<reference evidence="1 2" key="1">
    <citation type="submission" date="2024-01" db="EMBL/GenBank/DDBJ databases">
        <title>The genomes of 5 underutilized Papilionoideae crops provide insights into root nodulation and disease resistance.</title>
        <authorList>
            <person name="Yuan L."/>
        </authorList>
    </citation>
    <scope>NUCLEOTIDE SEQUENCE [LARGE SCALE GENOMIC DNA]</scope>
    <source>
        <strain evidence="1">LY-2023</strain>
        <tissue evidence="1">Leaf</tissue>
    </source>
</reference>
<accession>A0AAN9Q1X1</accession>
<name>A0AAN9Q1X1_CLITE</name>
<keyword evidence="2" id="KW-1185">Reference proteome</keyword>
<organism evidence="1 2">
    <name type="scientific">Clitoria ternatea</name>
    <name type="common">Butterfly pea</name>
    <dbReference type="NCBI Taxonomy" id="43366"/>
    <lineage>
        <taxon>Eukaryota</taxon>
        <taxon>Viridiplantae</taxon>
        <taxon>Streptophyta</taxon>
        <taxon>Embryophyta</taxon>
        <taxon>Tracheophyta</taxon>
        <taxon>Spermatophyta</taxon>
        <taxon>Magnoliopsida</taxon>
        <taxon>eudicotyledons</taxon>
        <taxon>Gunneridae</taxon>
        <taxon>Pentapetalae</taxon>
        <taxon>rosids</taxon>
        <taxon>fabids</taxon>
        <taxon>Fabales</taxon>
        <taxon>Fabaceae</taxon>
        <taxon>Papilionoideae</taxon>
        <taxon>50 kb inversion clade</taxon>
        <taxon>NPAAA clade</taxon>
        <taxon>indigoferoid/millettioid clade</taxon>
        <taxon>Phaseoleae</taxon>
        <taxon>Clitoria</taxon>
    </lineage>
</organism>
<dbReference type="AlphaFoldDB" id="A0AAN9Q1X1"/>
<sequence length="73" mass="8367">MCVCNLLRGETFISNESYEERTSLCLVLHAIGFPRSLTWMLLQLAKAFFEGMTQRRKTSQVLNKRCKPKGVGE</sequence>
<protein>
    <submittedName>
        <fullName evidence="1">Uncharacterized protein</fullName>
    </submittedName>
</protein>
<gene>
    <name evidence="1" type="ORF">RJT34_03609</name>
</gene>
<dbReference type="Proteomes" id="UP001359559">
    <property type="component" value="Unassembled WGS sequence"/>
</dbReference>
<evidence type="ECO:0000313" key="1">
    <source>
        <dbReference type="EMBL" id="KAK7318902.1"/>
    </source>
</evidence>
<proteinExistence type="predicted"/>
<comment type="caution">
    <text evidence="1">The sequence shown here is derived from an EMBL/GenBank/DDBJ whole genome shotgun (WGS) entry which is preliminary data.</text>
</comment>